<organism evidence="2 3">
    <name type="scientific">Natrinema salsiterrestre</name>
    <dbReference type="NCBI Taxonomy" id="2950540"/>
    <lineage>
        <taxon>Archaea</taxon>
        <taxon>Methanobacteriati</taxon>
        <taxon>Methanobacteriota</taxon>
        <taxon>Stenosarchaea group</taxon>
        <taxon>Halobacteria</taxon>
        <taxon>Halobacteriales</taxon>
        <taxon>Natrialbaceae</taxon>
        <taxon>Natrinema</taxon>
    </lineage>
</organism>
<feature type="transmembrane region" description="Helical" evidence="1">
    <location>
        <begin position="7"/>
        <end position="29"/>
    </location>
</feature>
<evidence type="ECO:0000256" key="1">
    <source>
        <dbReference type="SAM" id="Phobius"/>
    </source>
</evidence>
<keyword evidence="1" id="KW-0812">Transmembrane</keyword>
<sequence>MMDTRQLYVVGFGLGLIGSLVTVVSLALAEFVTSAVIGLGTMFTLALGLVNTFTREDFDRDHSLTYRVVNWGGAVIVVALGLLMLTVGIVSFRTFV</sequence>
<proteinExistence type="predicted"/>
<keyword evidence="1" id="KW-0472">Membrane</keyword>
<feature type="transmembrane region" description="Helical" evidence="1">
    <location>
        <begin position="35"/>
        <end position="54"/>
    </location>
</feature>
<evidence type="ECO:0000313" key="3">
    <source>
        <dbReference type="Proteomes" id="UP001154061"/>
    </source>
</evidence>
<dbReference type="EMBL" id="JAMQOT010000004">
    <property type="protein sequence ID" value="MDF9746518.1"/>
    <property type="molecule type" value="Genomic_DNA"/>
</dbReference>
<dbReference type="RefSeq" id="WP_277522279.1">
    <property type="nucleotide sequence ID" value="NZ_JAMQOT010000004.1"/>
</dbReference>
<accession>A0A9Q4L453</accession>
<gene>
    <name evidence="2" type="ORF">NDI89_13085</name>
</gene>
<evidence type="ECO:0000313" key="2">
    <source>
        <dbReference type="EMBL" id="MDF9746518.1"/>
    </source>
</evidence>
<protein>
    <submittedName>
        <fullName evidence="2">Uncharacterized protein</fullName>
    </submittedName>
</protein>
<comment type="caution">
    <text evidence="2">The sequence shown here is derived from an EMBL/GenBank/DDBJ whole genome shotgun (WGS) entry which is preliminary data.</text>
</comment>
<keyword evidence="1" id="KW-1133">Transmembrane helix</keyword>
<dbReference type="Proteomes" id="UP001154061">
    <property type="component" value="Unassembled WGS sequence"/>
</dbReference>
<reference evidence="2" key="1">
    <citation type="submission" date="2022-06" db="EMBL/GenBank/DDBJ databases">
        <title>Natrinema sp. a new haloarchaeum isolate from saline soil.</title>
        <authorList>
            <person name="Strakova D."/>
            <person name="Galisteo C."/>
            <person name="Sanchez-Porro C."/>
            <person name="Ventosa A."/>
        </authorList>
    </citation>
    <scope>NUCLEOTIDE SEQUENCE</scope>
    <source>
        <strain evidence="2">S1CR25-10</strain>
    </source>
</reference>
<feature type="transmembrane region" description="Helical" evidence="1">
    <location>
        <begin position="66"/>
        <end position="92"/>
    </location>
</feature>
<keyword evidence="3" id="KW-1185">Reference proteome</keyword>
<dbReference type="AlphaFoldDB" id="A0A9Q4L453"/>
<name>A0A9Q4L453_9EURY</name>